<evidence type="ECO:0000313" key="3">
    <source>
        <dbReference type="Proteomes" id="UP000186394"/>
    </source>
</evidence>
<gene>
    <name evidence="2" type="ORF">BKH28_10355</name>
</gene>
<organism evidence="2 3">
    <name type="scientific">Actinomyces oris</name>
    <dbReference type="NCBI Taxonomy" id="544580"/>
    <lineage>
        <taxon>Bacteria</taxon>
        <taxon>Bacillati</taxon>
        <taxon>Actinomycetota</taxon>
        <taxon>Actinomycetes</taxon>
        <taxon>Actinomycetales</taxon>
        <taxon>Actinomycetaceae</taxon>
        <taxon>Actinomyces</taxon>
    </lineage>
</organism>
<dbReference type="EMBL" id="MSKL01000025">
    <property type="protein sequence ID" value="OLO48385.1"/>
    <property type="molecule type" value="Genomic_DNA"/>
</dbReference>
<name>A0A1Q8VJX3_9ACTO</name>
<dbReference type="Proteomes" id="UP000186394">
    <property type="component" value="Unassembled WGS sequence"/>
</dbReference>
<proteinExistence type="predicted"/>
<keyword evidence="1" id="KW-0472">Membrane</keyword>
<keyword evidence="1" id="KW-1133">Transmembrane helix</keyword>
<sequence length="98" mass="11674">MSDTWLAFLVIFAMLLAIWRIADGRERPMTKSEQERMFFRQTYSLSIDRMLSESPLDRAEVRSLRDSGRRDGHVRAIRYVREWDPVPREIAAQFVDRV</sequence>
<reference evidence="2 3" key="1">
    <citation type="submission" date="2016-12" db="EMBL/GenBank/DDBJ databases">
        <title>Genomic comparison of strains in the 'Actinomyces naeslundii' group.</title>
        <authorList>
            <person name="Mughal S.R."/>
            <person name="Do T."/>
            <person name="Gilbert S.C."/>
            <person name="Witherden E.A."/>
            <person name="Didelot X."/>
            <person name="Beighton D."/>
        </authorList>
    </citation>
    <scope>NUCLEOTIDE SEQUENCE [LARGE SCALE GENOMIC DNA]</scope>
    <source>
        <strain evidence="2 3">P6N</strain>
    </source>
</reference>
<evidence type="ECO:0000256" key="1">
    <source>
        <dbReference type="SAM" id="Phobius"/>
    </source>
</evidence>
<dbReference type="OrthoDB" id="3256678at2"/>
<keyword evidence="1" id="KW-0812">Transmembrane</keyword>
<evidence type="ECO:0000313" key="2">
    <source>
        <dbReference type="EMBL" id="OLO48385.1"/>
    </source>
</evidence>
<comment type="caution">
    <text evidence="2">The sequence shown here is derived from an EMBL/GenBank/DDBJ whole genome shotgun (WGS) entry which is preliminary data.</text>
</comment>
<dbReference type="RefSeq" id="WP_075418720.1">
    <property type="nucleotide sequence ID" value="NZ_MSKL01000025.1"/>
</dbReference>
<accession>A0A1Q8VJX3</accession>
<protein>
    <submittedName>
        <fullName evidence="2">Uncharacterized protein</fullName>
    </submittedName>
</protein>
<dbReference type="AlphaFoldDB" id="A0A1Q8VJX3"/>
<feature type="transmembrane region" description="Helical" evidence="1">
    <location>
        <begin position="6"/>
        <end position="22"/>
    </location>
</feature>